<dbReference type="RefSeq" id="WP_114833617.1">
    <property type="nucleotide sequence ID" value="NZ_LR699114.1"/>
</dbReference>
<dbReference type="Pfam" id="PF00535">
    <property type="entry name" value="Glycos_transf_2"/>
    <property type="match status" value="1"/>
</dbReference>
<dbReference type="CDD" id="cd04179">
    <property type="entry name" value="DPM_DPG-synthase_like"/>
    <property type="match status" value="1"/>
</dbReference>
<protein>
    <submittedName>
        <fullName evidence="2">Glycosyltransferase involved in cell wall biosynthesis</fullName>
    </submittedName>
</protein>
<accession>A0A370GX65</accession>
<dbReference type="OrthoDB" id="9802632at2"/>
<dbReference type="PANTHER" id="PTHR48090">
    <property type="entry name" value="UNDECAPRENYL-PHOSPHATE 4-DEOXY-4-FORMAMIDO-L-ARABINOSE TRANSFERASE-RELATED"/>
    <property type="match status" value="1"/>
</dbReference>
<dbReference type="InterPro" id="IPR050256">
    <property type="entry name" value="Glycosyltransferase_2"/>
</dbReference>
<proteinExistence type="predicted"/>
<organism evidence="2 3">
    <name type="scientific">Aquicella lusitana</name>
    <dbReference type="NCBI Taxonomy" id="254246"/>
    <lineage>
        <taxon>Bacteria</taxon>
        <taxon>Pseudomonadati</taxon>
        <taxon>Pseudomonadota</taxon>
        <taxon>Gammaproteobacteria</taxon>
        <taxon>Legionellales</taxon>
        <taxon>Coxiellaceae</taxon>
        <taxon>Aquicella</taxon>
    </lineage>
</organism>
<name>A0A370GX65_9COXI</name>
<keyword evidence="3" id="KW-1185">Reference proteome</keyword>
<sequence>MTDISFIVTCYNEEKHVIGAIETVHKVATFLGLTHEILVFDDASKDGTSAVVKAYMQQFPHVPVQLYQNKTNKGVAYNFVEGAFQGKGKYCRLICGDNIESIETHTTILKAIGQADMVIPFYRVIEGRTLLRHLISKGFTRVVNLISGFSIKYYNGCPVFKRTDIMRWHVEATGLGYQAELIIRLLRQGKSYIEVAVDGFDREGSVSFRLRNVLSVCHSIVKISLSRLRVAVLK</sequence>
<comment type="caution">
    <text evidence="2">The sequence shown here is derived from an EMBL/GenBank/DDBJ whole genome shotgun (WGS) entry which is preliminary data.</text>
</comment>
<evidence type="ECO:0000313" key="3">
    <source>
        <dbReference type="Proteomes" id="UP000254720"/>
    </source>
</evidence>
<dbReference type="EMBL" id="QQAX01000003">
    <property type="protein sequence ID" value="RDI48141.1"/>
    <property type="molecule type" value="Genomic_DNA"/>
</dbReference>
<dbReference type="AlphaFoldDB" id="A0A370GX65"/>
<dbReference type="PANTHER" id="PTHR48090:SF7">
    <property type="entry name" value="RFBJ PROTEIN"/>
    <property type="match status" value="1"/>
</dbReference>
<dbReference type="Gene3D" id="3.90.550.10">
    <property type="entry name" value="Spore Coat Polysaccharide Biosynthesis Protein SpsA, Chain A"/>
    <property type="match status" value="1"/>
</dbReference>
<reference evidence="2 3" key="1">
    <citation type="submission" date="2018-07" db="EMBL/GenBank/DDBJ databases">
        <title>Genomic Encyclopedia of Type Strains, Phase IV (KMG-IV): sequencing the most valuable type-strain genomes for metagenomic binning, comparative biology and taxonomic classification.</title>
        <authorList>
            <person name="Goeker M."/>
        </authorList>
    </citation>
    <scope>NUCLEOTIDE SEQUENCE [LARGE SCALE GENOMIC DNA]</scope>
    <source>
        <strain evidence="2 3">DSM 16500</strain>
    </source>
</reference>
<evidence type="ECO:0000313" key="2">
    <source>
        <dbReference type="EMBL" id="RDI48141.1"/>
    </source>
</evidence>
<keyword evidence="2" id="KW-0808">Transferase</keyword>
<gene>
    <name evidence="2" type="ORF">C8D86_103106</name>
</gene>
<evidence type="ECO:0000259" key="1">
    <source>
        <dbReference type="Pfam" id="PF00535"/>
    </source>
</evidence>
<dbReference type="GO" id="GO:0016740">
    <property type="term" value="F:transferase activity"/>
    <property type="evidence" value="ECO:0007669"/>
    <property type="project" value="UniProtKB-KW"/>
</dbReference>
<dbReference type="InterPro" id="IPR001173">
    <property type="entry name" value="Glyco_trans_2-like"/>
</dbReference>
<dbReference type="InterPro" id="IPR029044">
    <property type="entry name" value="Nucleotide-diphossugar_trans"/>
</dbReference>
<dbReference type="SUPFAM" id="SSF53448">
    <property type="entry name" value="Nucleotide-diphospho-sugar transferases"/>
    <property type="match status" value="1"/>
</dbReference>
<feature type="domain" description="Glycosyltransferase 2-like" evidence="1">
    <location>
        <begin position="5"/>
        <end position="137"/>
    </location>
</feature>
<dbReference type="Proteomes" id="UP000254720">
    <property type="component" value="Unassembled WGS sequence"/>
</dbReference>